<organism evidence="2 3">
    <name type="scientific">Fasciola gigantica</name>
    <name type="common">Giant liver fluke</name>
    <dbReference type="NCBI Taxonomy" id="46835"/>
    <lineage>
        <taxon>Eukaryota</taxon>
        <taxon>Metazoa</taxon>
        <taxon>Spiralia</taxon>
        <taxon>Lophotrochozoa</taxon>
        <taxon>Platyhelminthes</taxon>
        <taxon>Trematoda</taxon>
        <taxon>Digenea</taxon>
        <taxon>Plagiorchiida</taxon>
        <taxon>Echinostomata</taxon>
        <taxon>Echinostomatoidea</taxon>
        <taxon>Fasciolidae</taxon>
        <taxon>Fasciola</taxon>
    </lineage>
</organism>
<dbReference type="GO" id="GO:0006218">
    <property type="term" value="P:uridine catabolic process"/>
    <property type="evidence" value="ECO:0007669"/>
    <property type="project" value="TreeGrafter"/>
</dbReference>
<evidence type="ECO:0000259" key="1">
    <source>
        <dbReference type="Pfam" id="PF01048"/>
    </source>
</evidence>
<dbReference type="SUPFAM" id="SSF53167">
    <property type="entry name" value="Purine and uridine phosphorylases"/>
    <property type="match status" value="1"/>
</dbReference>
<dbReference type="Pfam" id="PF01048">
    <property type="entry name" value="PNP_UDP_1"/>
    <property type="match status" value="1"/>
</dbReference>
<dbReference type="AlphaFoldDB" id="A0A504YR88"/>
<keyword evidence="3" id="KW-1185">Reference proteome</keyword>
<dbReference type="InterPro" id="IPR000845">
    <property type="entry name" value="Nucleoside_phosphorylase_d"/>
</dbReference>
<evidence type="ECO:0000313" key="3">
    <source>
        <dbReference type="Proteomes" id="UP000316759"/>
    </source>
</evidence>
<dbReference type="STRING" id="46835.A0A504YR88"/>
<proteinExistence type="predicted"/>
<sequence>MGNSISECLIVFLFFGPHFSQRILGKLVSRPTTSDPDLARELVKITNEANICNAILGKTVCANDFYEEQARLDGAFCSITAEDKFAYLRLAYEKGVRNFEMECTCFTSLCRLAGVRGKAFRWLRRVYHMDFLLVPLAQ</sequence>
<name>A0A504YR88_FASGI</name>
<dbReference type="InterPro" id="IPR035994">
    <property type="entry name" value="Nucleoside_phosphorylase_sf"/>
</dbReference>
<dbReference type="Proteomes" id="UP000316759">
    <property type="component" value="Unassembled WGS sequence"/>
</dbReference>
<dbReference type="GO" id="GO:0005829">
    <property type="term" value="C:cytosol"/>
    <property type="evidence" value="ECO:0007669"/>
    <property type="project" value="TreeGrafter"/>
</dbReference>
<dbReference type="Gene3D" id="3.40.50.1580">
    <property type="entry name" value="Nucleoside phosphorylase domain"/>
    <property type="match status" value="1"/>
</dbReference>
<protein>
    <submittedName>
        <fullName evidence="2">Uridine phosphorylase</fullName>
    </submittedName>
</protein>
<dbReference type="GO" id="GO:0004850">
    <property type="term" value="F:uridine phosphorylase activity"/>
    <property type="evidence" value="ECO:0007669"/>
    <property type="project" value="TreeGrafter"/>
</dbReference>
<accession>A0A504YR88</accession>
<evidence type="ECO:0000313" key="2">
    <source>
        <dbReference type="EMBL" id="TPP62929.1"/>
    </source>
</evidence>
<gene>
    <name evidence="2" type="ORF">FGIG_02268</name>
</gene>
<feature type="domain" description="Nucleoside phosphorylase" evidence="1">
    <location>
        <begin position="26"/>
        <end position="116"/>
    </location>
</feature>
<comment type="caution">
    <text evidence="2">The sequence shown here is derived from an EMBL/GenBank/DDBJ whole genome shotgun (WGS) entry which is preliminary data.</text>
</comment>
<reference evidence="2 3" key="1">
    <citation type="submission" date="2019-04" db="EMBL/GenBank/DDBJ databases">
        <title>Annotation for the trematode Fasciola gigantica.</title>
        <authorList>
            <person name="Choi Y.-J."/>
        </authorList>
    </citation>
    <scope>NUCLEOTIDE SEQUENCE [LARGE SCALE GENOMIC DNA]</scope>
    <source>
        <strain evidence="2">Uganda_cow_1</strain>
    </source>
</reference>
<dbReference type="OrthoDB" id="204058at2759"/>
<dbReference type="EMBL" id="SUNJ01006291">
    <property type="protein sequence ID" value="TPP62929.1"/>
    <property type="molecule type" value="Genomic_DNA"/>
</dbReference>
<dbReference type="PANTHER" id="PTHR43691:SF11">
    <property type="entry name" value="FI09636P-RELATED"/>
    <property type="match status" value="1"/>
</dbReference>
<dbReference type="PANTHER" id="PTHR43691">
    <property type="entry name" value="URIDINE PHOSPHORYLASE"/>
    <property type="match status" value="1"/>
</dbReference>